<dbReference type="RefSeq" id="WP_209879159.1">
    <property type="nucleotide sequence ID" value="NZ_JAGGLV010000033.1"/>
</dbReference>
<dbReference type="EMBL" id="JAGGLV010000033">
    <property type="protein sequence ID" value="MBP2115960.1"/>
    <property type="molecule type" value="Genomic_DNA"/>
</dbReference>
<protein>
    <submittedName>
        <fullName evidence="2">Uncharacterized protein</fullName>
    </submittedName>
</protein>
<organism evidence="2 3">
    <name type="scientific">Paenibacillus silagei</name>
    <dbReference type="NCBI Taxonomy" id="1670801"/>
    <lineage>
        <taxon>Bacteria</taxon>
        <taxon>Bacillati</taxon>
        <taxon>Bacillota</taxon>
        <taxon>Bacilli</taxon>
        <taxon>Bacillales</taxon>
        <taxon>Paenibacillaceae</taxon>
        <taxon>Paenibacillus</taxon>
    </lineage>
</organism>
<evidence type="ECO:0000256" key="1">
    <source>
        <dbReference type="SAM" id="SignalP"/>
    </source>
</evidence>
<reference evidence="2 3" key="1">
    <citation type="submission" date="2021-03" db="EMBL/GenBank/DDBJ databases">
        <title>Genomic Encyclopedia of Type Strains, Phase IV (KMG-IV): sequencing the most valuable type-strain genomes for metagenomic binning, comparative biology and taxonomic classification.</title>
        <authorList>
            <person name="Goeker M."/>
        </authorList>
    </citation>
    <scope>NUCLEOTIDE SEQUENCE [LARGE SCALE GENOMIC DNA]</scope>
    <source>
        <strain evidence="2 3">DSM 101953</strain>
    </source>
</reference>
<keyword evidence="1" id="KW-0732">Signal</keyword>
<evidence type="ECO:0000313" key="3">
    <source>
        <dbReference type="Proteomes" id="UP000773462"/>
    </source>
</evidence>
<keyword evidence="3" id="KW-1185">Reference proteome</keyword>
<dbReference type="Proteomes" id="UP000773462">
    <property type="component" value="Unassembled WGS sequence"/>
</dbReference>
<name>A0ABS4P2N3_9BACL</name>
<sequence>MNKKKWSASIAVLLCAGGLFAISAVVVPNLVNSAVVTKGSAAAQNDLRLTLPESTVPVLKVAAPVPVSTVDDYLRKNMNKELMEQIYDSLSKAPEPTVVGGQDQTESELNLRTKRQWVLEDQYEYDGLRPQKPLPFEAGQGDLYLDLKTNTLYVPDRTWTDEELLQLIDWNYRQASAASLRFPEKPVLPQKYSESKFIMRAVESVRKLYDADVSKMQMATNLRKAEYGFPSQWWVYFSPYKERTMRGQGQEVWNYHVIIDTETGVVVDTTAVNLAAIRTPIDEAAAKSVQKDPSWIKEAIRIVKDKQGEQRKIAKAYLTDTVVNNKRGMVAVDVLLEDGSKYNAEFRYPSMILRCLIYEPADKGK</sequence>
<feature type="signal peptide" evidence="1">
    <location>
        <begin position="1"/>
        <end position="21"/>
    </location>
</feature>
<feature type="chain" id="PRO_5047212120" evidence="1">
    <location>
        <begin position="22"/>
        <end position="365"/>
    </location>
</feature>
<gene>
    <name evidence="2" type="ORF">J2Z70_006172</name>
</gene>
<proteinExistence type="predicted"/>
<evidence type="ECO:0000313" key="2">
    <source>
        <dbReference type="EMBL" id="MBP2115960.1"/>
    </source>
</evidence>
<comment type="caution">
    <text evidence="2">The sequence shown here is derived from an EMBL/GenBank/DDBJ whole genome shotgun (WGS) entry which is preliminary data.</text>
</comment>
<accession>A0ABS4P2N3</accession>